<dbReference type="Pfam" id="PF00084">
    <property type="entry name" value="Sushi"/>
    <property type="match status" value="6"/>
</dbReference>
<feature type="domain" description="Sushi" evidence="17">
    <location>
        <begin position="221"/>
        <end position="284"/>
    </location>
</feature>
<dbReference type="GO" id="GO:0060074">
    <property type="term" value="P:synapse maturation"/>
    <property type="evidence" value="ECO:0007669"/>
    <property type="project" value="TreeGrafter"/>
</dbReference>
<proteinExistence type="predicted"/>
<keyword evidence="5" id="KW-0812">Transmembrane</keyword>
<gene>
    <name evidence="18" type="ORF">D9C73_008618</name>
</gene>
<dbReference type="CDD" id="cd00033">
    <property type="entry name" value="CCP"/>
    <property type="match status" value="6"/>
</dbReference>
<dbReference type="GO" id="GO:0090036">
    <property type="term" value="P:regulation of protein kinase C signaling"/>
    <property type="evidence" value="ECO:0007669"/>
    <property type="project" value="TreeGrafter"/>
</dbReference>
<evidence type="ECO:0000256" key="7">
    <source>
        <dbReference type="ARBA" id="ARBA00022729"/>
    </source>
</evidence>
<dbReference type="GO" id="GO:0043025">
    <property type="term" value="C:neuronal cell body"/>
    <property type="evidence" value="ECO:0007669"/>
    <property type="project" value="TreeGrafter"/>
</dbReference>
<evidence type="ECO:0000259" key="16">
    <source>
        <dbReference type="PROSITE" id="PS50041"/>
    </source>
</evidence>
<dbReference type="Pfam" id="PF00059">
    <property type="entry name" value="Lectin_C"/>
    <property type="match status" value="1"/>
</dbReference>
<keyword evidence="18" id="KW-0430">Lectin</keyword>
<keyword evidence="4" id="KW-0245">EGF-like domain</keyword>
<evidence type="ECO:0000256" key="9">
    <source>
        <dbReference type="ARBA" id="ARBA00022837"/>
    </source>
</evidence>
<dbReference type="InterPro" id="IPR051277">
    <property type="entry name" value="SEZ6_CSMD_C4BPB_Regulators"/>
</dbReference>
<sequence length="624" mass="69707">MNWTQARQWCQKEYTDIVVMRDQKENDHLVSKLKERNLPKSDLSSRGGAQAWTYSYSISPNRRWQEAKQWCQEHSAEMVVIQNQEEIVFLNNLLPFNTKYYWIGIRKQGEDWIWDRTNEKVPEEAQNWALNEPDDGDGQDCVEIYIKRVDDTDKWNNDNCRRRKGTICYTVLMQTVWRPLGTIPAGAILVSKGRAVKRAYLNFYAKPSGHWNNPVPLCQAERCPVLNHTSISAGRLTCTDPIAPYSYNSTCEVRCDEGYEPSGQDQIRCDHTGQWTASVPSCTVQKCSPILFPVMGNMKCVDILESFSFGSRCNFTCQEGYYLTGDNTLTCLASKQWSKPTPTCTAKRCHTLNSPSHGSLLCSNPHEEFSFGSWCNITCDGGFVLNGTTDTECTSVGTWSTDMPRCLAKRCSTLSSPPHGSFVCYDPHGEFSFGSHCNVTCDEGFVLDGTADTECTSLGKWSADMPHCLAMKCPTLNSPSHGSLSCSYPHEKFSFGSRCTSTCEEGFVVNGTADTECTPLGTWSRETPHCLAVQCEAFRALPLHLSLNCSHPLGNFTFGSQCLFTCEEGFSLNGKEALSCSSTGFWSDSVPSCTAGHSAWVVSPHPPVLYDWRKEKAEKCSEGL</sequence>
<dbReference type="EMBL" id="CM014085">
    <property type="protein sequence ID" value="TKS74535.1"/>
    <property type="molecule type" value="Genomic_DNA"/>
</dbReference>
<dbReference type="GO" id="GO:0030246">
    <property type="term" value="F:carbohydrate binding"/>
    <property type="evidence" value="ECO:0007669"/>
    <property type="project" value="UniProtKB-KW"/>
</dbReference>
<dbReference type="PROSITE" id="PS00615">
    <property type="entry name" value="C_TYPE_LECTIN_1"/>
    <property type="match status" value="1"/>
</dbReference>
<dbReference type="SUPFAM" id="SSF56436">
    <property type="entry name" value="C-type lectin-like"/>
    <property type="match status" value="2"/>
</dbReference>
<keyword evidence="12" id="KW-0472">Membrane</keyword>
<dbReference type="PROSITE" id="PS50923">
    <property type="entry name" value="SUSHI"/>
    <property type="match status" value="6"/>
</dbReference>
<feature type="disulfide bond" evidence="15">
    <location>
        <begin position="441"/>
        <end position="468"/>
    </location>
</feature>
<dbReference type="PANTHER" id="PTHR45656:SF2">
    <property type="entry name" value="SEIZURE 6-LIKE PROTEIN 2"/>
    <property type="match status" value="1"/>
</dbReference>
<keyword evidence="11" id="KW-1133">Transmembrane helix</keyword>
<comment type="caution">
    <text evidence="15">Lacks conserved residue(s) required for the propagation of feature annotation.</text>
</comment>
<keyword evidence="13 15" id="KW-1015">Disulfide bond</keyword>
<dbReference type="Gene3D" id="2.10.70.10">
    <property type="entry name" value="Complement Module, domain 1"/>
    <property type="match status" value="6"/>
</dbReference>
<evidence type="ECO:0000259" key="17">
    <source>
        <dbReference type="PROSITE" id="PS50923"/>
    </source>
</evidence>
<dbReference type="AlphaFoldDB" id="A0A4U5ULY0"/>
<feature type="disulfide bond" evidence="15">
    <location>
        <begin position="566"/>
        <end position="593"/>
    </location>
</feature>
<dbReference type="SMART" id="SM00034">
    <property type="entry name" value="CLECT"/>
    <property type="match status" value="1"/>
</dbReference>
<evidence type="ECO:0000256" key="13">
    <source>
        <dbReference type="ARBA" id="ARBA00023157"/>
    </source>
</evidence>
<feature type="domain" description="Sushi" evidence="17">
    <location>
        <begin position="285"/>
        <end position="346"/>
    </location>
</feature>
<evidence type="ECO:0000256" key="8">
    <source>
        <dbReference type="ARBA" id="ARBA00022737"/>
    </source>
</evidence>
<dbReference type="PROSITE" id="PS50041">
    <property type="entry name" value="C_TYPE_LECTIN_2"/>
    <property type="match status" value="1"/>
</dbReference>
<dbReference type="GO" id="GO:0005783">
    <property type="term" value="C:endoplasmic reticulum"/>
    <property type="evidence" value="ECO:0007669"/>
    <property type="project" value="TreeGrafter"/>
</dbReference>
<feature type="domain" description="C-type lectin" evidence="16">
    <location>
        <begin position="49"/>
        <end position="169"/>
    </location>
</feature>
<keyword evidence="10" id="KW-0130">Cell adhesion</keyword>
<name>A0A4U5ULY0_COLLU</name>
<keyword evidence="8" id="KW-0677">Repeat</keyword>
<dbReference type="Gene3D" id="3.10.100.10">
    <property type="entry name" value="Mannose-Binding Protein A, subunit A"/>
    <property type="match status" value="1"/>
</dbReference>
<evidence type="ECO:0000313" key="19">
    <source>
        <dbReference type="Proteomes" id="UP000298787"/>
    </source>
</evidence>
<feature type="domain" description="Sushi" evidence="17">
    <location>
        <begin position="347"/>
        <end position="408"/>
    </location>
</feature>
<keyword evidence="7" id="KW-0732">Signal</keyword>
<evidence type="ECO:0000256" key="11">
    <source>
        <dbReference type="ARBA" id="ARBA00022989"/>
    </source>
</evidence>
<dbReference type="PANTHER" id="PTHR45656">
    <property type="entry name" value="PROTEIN CBR-CLEC-78"/>
    <property type="match status" value="1"/>
</dbReference>
<feature type="disulfide bond" evidence="15">
    <location>
        <begin position="503"/>
        <end position="530"/>
    </location>
</feature>
<evidence type="ECO:0000256" key="5">
    <source>
        <dbReference type="ARBA" id="ARBA00022692"/>
    </source>
</evidence>
<dbReference type="InterPro" id="IPR002396">
    <property type="entry name" value="Selectin_superfamily"/>
</dbReference>
<dbReference type="InterPro" id="IPR035976">
    <property type="entry name" value="Sushi/SCR/CCP_sf"/>
</dbReference>
<dbReference type="InterPro" id="IPR016186">
    <property type="entry name" value="C-type_lectin-like/link_sf"/>
</dbReference>
<evidence type="ECO:0000256" key="1">
    <source>
        <dbReference type="ARBA" id="ARBA00004236"/>
    </source>
</evidence>
<feature type="domain" description="Sushi" evidence="17">
    <location>
        <begin position="409"/>
        <end position="470"/>
    </location>
</feature>
<organism evidence="18 19">
    <name type="scientific">Collichthys lucidus</name>
    <name type="common">Big head croaker</name>
    <name type="synonym">Sciaena lucida</name>
    <dbReference type="NCBI Taxonomy" id="240159"/>
    <lineage>
        <taxon>Eukaryota</taxon>
        <taxon>Metazoa</taxon>
        <taxon>Chordata</taxon>
        <taxon>Craniata</taxon>
        <taxon>Vertebrata</taxon>
        <taxon>Euteleostomi</taxon>
        <taxon>Actinopterygii</taxon>
        <taxon>Neopterygii</taxon>
        <taxon>Teleostei</taxon>
        <taxon>Neoteleostei</taxon>
        <taxon>Acanthomorphata</taxon>
        <taxon>Eupercaria</taxon>
        <taxon>Sciaenidae</taxon>
        <taxon>Collichthys</taxon>
    </lineage>
</organism>
<keyword evidence="15" id="KW-0768">Sushi</keyword>
<protein>
    <submittedName>
        <fullName evidence="18">E-selectin CD62 antigen-like family member E</fullName>
    </submittedName>
</protein>
<evidence type="ECO:0000256" key="4">
    <source>
        <dbReference type="ARBA" id="ARBA00022536"/>
    </source>
</evidence>
<feature type="disulfide bond" evidence="15">
    <location>
        <begin position="379"/>
        <end position="406"/>
    </location>
</feature>
<accession>A0A4U5ULY0</accession>
<comment type="subcellular location">
    <subcellularLocation>
        <location evidence="1">Cell membrane</location>
    </subcellularLocation>
    <subcellularLocation>
        <location evidence="2">Membrane</location>
        <topology evidence="2">Single-pass type I membrane protein</topology>
    </subcellularLocation>
</comment>
<keyword evidence="19" id="KW-1185">Reference proteome</keyword>
<evidence type="ECO:0000256" key="14">
    <source>
        <dbReference type="ARBA" id="ARBA00023180"/>
    </source>
</evidence>
<keyword evidence="6" id="KW-0479">Metal-binding</keyword>
<evidence type="ECO:0000256" key="15">
    <source>
        <dbReference type="PROSITE-ProRule" id="PRU00302"/>
    </source>
</evidence>
<feature type="domain" description="Sushi" evidence="17">
    <location>
        <begin position="533"/>
        <end position="595"/>
    </location>
</feature>
<dbReference type="InterPro" id="IPR000436">
    <property type="entry name" value="Sushi_SCR_CCP_dom"/>
</dbReference>
<dbReference type="FunFam" id="2.10.70.10:FF:000001">
    <property type="entry name" value="Selectin P"/>
    <property type="match status" value="6"/>
</dbReference>
<evidence type="ECO:0000256" key="3">
    <source>
        <dbReference type="ARBA" id="ARBA00022475"/>
    </source>
</evidence>
<dbReference type="SMART" id="SM00032">
    <property type="entry name" value="CCP"/>
    <property type="match status" value="6"/>
</dbReference>
<evidence type="ECO:0000256" key="6">
    <source>
        <dbReference type="ARBA" id="ARBA00022723"/>
    </source>
</evidence>
<keyword evidence="9" id="KW-0106">Calcium</keyword>
<dbReference type="InterPro" id="IPR018378">
    <property type="entry name" value="C-type_lectin_CS"/>
</dbReference>
<feature type="domain" description="Sushi" evidence="17">
    <location>
        <begin position="471"/>
        <end position="532"/>
    </location>
</feature>
<reference evidence="18 19" key="1">
    <citation type="submission" date="2019-01" db="EMBL/GenBank/DDBJ databases">
        <title>Genome Assembly of Collichthys lucidus.</title>
        <authorList>
            <person name="Cai M."/>
            <person name="Xiao S."/>
        </authorList>
    </citation>
    <scope>NUCLEOTIDE SEQUENCE [LARGE SCALE GENOMIC DNA]</scope>
    <source>
        <strain evidence="18">JT15FE1705JMU</strain>
        <tissue evidence="18">Muscle</tissue>
    </source>
</reference>
<dbReference type="InterPro" id="IPR001304">
    <property type="entry name" value="C-type_lectin-like"/>
</dbReference>
<evidence type="ECO:0000256" key="10">
    <source>
        <dbReference type="ARBA" id="ARBA00022889"/>
    </source>
</evidence>
<dbReference type="InterPro" id="IPR016187">
    <property type="entry name" value="CTDL_fold"/>
</dbReference>
<dbReference type="SUPFAM" id="SSF57535">
    <property type="entry name" value="Complement control module/SCR domain"/>
    <property type="match status" value="6"/>
</dbReference>
<feature type="disulfide bond" evidence="15">
    <location>
        <begin position="255"/>
        <end position="282"/>
    </location>
</feature>
<evidence type="ECO:0000256" key="2">
    <source>
        <dbReference type="ARBA" id="ARBA00004479"/>
    </source>
</evidence>
<dbReference type="GO" id="GO:0046872">
    <property type="term" value="F:metal ion binding"/>
    <property type="evidence" value="ECO:0007669"/>
    <property type="project" value="UniProtKB-KW"/>
</dbReference>
<keyword evidence="3" id="KW-1003">Cell membrane</keyword>
<dbReference type="Proteomes" id="UP000298787">
    <property type="component" value="Chromosome 8"/>
</dbReference>
<keyword evidence="14" id="KW-0325">Glycoprotein</keyword>
<dbReference type="GO" id="GO:0005886">
    <property type="term" value="C:plasma membrane"/>
    <property type="evidence" value="ECO:0007669"/>
    <property type="project" value="UniProtKB-SubCell"/>
</dbReference>
<feature type="disulfide bond" evidence="15">
    <location>
        <begin position="317"/>
        <end position="344"/>
    </location>
</feature>
<evidence type="ECO:0000313" key="18">
    <source>
        <dbReference type="EMBL" id="TKS74535.1"/>
    </source>
</evidence>
<dbReference type="GO" id="GO:0007155">
    <property type="term" value="P:cell adhesion"/>
    <property type="evidence" value="ECO:0007669"/>
    <property type="project" value="UniProtKB-KW"/>
</dbReference>
<dbReference type="STRING" id="240159.A0A4U5ULY0"/>
<evidence type="ECO:0000256" key="12">
    <source>
        <dbReference type="ARBA" id="ARBA00023136"/>
    </source>
</evidence>
<dbReference type="PRINTS" id="PR00343">
    <property type="entry name" value="SELECTIN"/>
</dbReference>